<organism evidence="7">
    <name type="scientific">freshwater metagenome</name>
    <dbReference type="NCBI Taxonomy" id="449393"/>
    <lineage>
        <taxon>unclassified sequences</taxon>
        <taxon>metagenomes</taxon>
        <taxon>ecological metagenomes</taxon>
    </lineage>
</organism>
<feature type="domain" description="Fibronectin type-III" evidence="6">
    <location>
        <begin position="593"/>
        <end position="683"/>
    </location>
</feature>
<dbReference type="PROSITE" id="PS51892">
    <property type="entry name" value="SUBTILASE"/>
    <property type="match status" value="1"/>
</dbReference>
<dbReference type="InterPro" id="IPR050964">
    <property type="entry name" value="Striated_Muscle_Regulatory"/>
</dbReference>
<dbReference type="GO" id="GO:0004252">
    <property type="term" value="F:serine-type endopeptidase activity"/>
    <property type="evidence" value="ECO:0007669"/>
    <property type="project" value="InterPro"/>
</dbReference>
<feature type="domain" description="Fibronectin type-III" evidence="6">
    <location>
        <begin position="1077"/>
        <end position="1171"/>
    </location>
</feature>
<dbReference type="InterPro" id="IPR022398">
    <property type="entry name" value="Peptidase_S8_His-AS"/>
</dbReference>
<dbReference type="CDD" id="cd00063">
    <property type="entry name" value="FN3"/>
    <property type="match status" value="10"/>
</dbReference>
<feature type="domain" description="Fibronectin type-III" evidence="6">
    <location>
        <begin position="1562"/>
        <end position="1653"/>
    </location>
</feature>
<dbReference type="PANTHER" id="PTHR13817:SF73">
    <property type="entry name" value="FIBRONECTIN TYPE-III DOMAIN-CONTAINING PROTEIN"/>
    <property type="match status" value="1"/>
</dbReference>
<dbReference type="FunFam" id="3.40.50.200:FF:000014">
    <property type="entry name" value="Proteinase K"/>
    <property type="match status" value="1"/>
</dbReference>
<dbReference type="Gene3D" id="2.60.40.10">
    <property type="entry name" value="Immunoglobulins"/>
    <property type="match status" value="13"/>
</dbReference>
<evidence type="ECO:0000256" key="4">
    <source>
        <dbReference type="ARBA" id="ARBA00022801"/>
    </source>
</evidence>
<feature type="domain" description="Fibronectin type-III" evidence="6">
    <location>
        <begin position="1271"/>
        <end position="1365"/>
    </location>
</feature>
<evidence type="ECO:0000256" key="2">
    <source>
        <dbReference type="ARBA" id="ARBA00022670"/>
    </source>
</evidence>
<dbReference type="SUPFAM" id="SSF52743">
    <property type="entry name" value="Subtilisin-like"/>
    <property type="match status" value="1"/>
</dbReference>
<dbReference type="GO" id="GO:0006508">
    <property type="term" value="P:proteolysis"/>
    <property type="evidence" value="ECO:0007669"/>
    <property type="project" value="UniProtKB-KW"/>
</dbReference>
<dbReference type="InterPro" id="IPR023828">
    <property type="entry name" value="Peptidase_S8_Ser-AS"/>
</dbReference>
<dbReference type="InterPro" id="IPR036852">
    <property type="entry name" value="Peptidase_S8/S53_dom_sf"/>
</dbReference>
<feature type="domain" description="Fibronectin type-III" evidence="6">
    <location>
        <begin position="1468"/>
        <end position="1558"/>
    </location>
</feature>
<keyword evidence="3" id="KW-0677">Repeat</keyword>
<dbReference type="PRINTS" id="PR00723">
    <property type="entry name" value="SUBTILISIN"/>
</dbReference>
<dbReference type="SMART" id="SM00060">
    <property type="entry name" value="FN3"/>
    <property type="match status" value="12"/>
</dbReference>
<dbReference type="InterPro" id="IPR036116">
    <property type="entry name" value="FN3_sf"/>
</dbReference>
<dbReference type="PROSITE" id="PS00137">
    <property type="entry name" value="SUBTILASE_HIS"/>
    <property type="match status" value="1"/>
</dbReference>
<comment type="similarity">
    <text evidence="1">Belongs to the peptidase S8 family.</text>
</comment>
<dbReference type="Pfam" id="PF00082">
    <property type="entry name" value="Peptidase_S8"/>
    <property type="match status" value="1"/>
</dbReference>
<dbReference type="PANTHER" id="PTHR13817">
    <property type="entry name" value="TITIN"/>
    <property type="match status" value="1"/>
</dbReference>
<dbReference type="CDD" id="cd04077">
    <property type="entry name" value="Peptidases_S8_PCSK9_ProteinaseK_like"/>
    <property type="match status" value="1"/>
</dbReference>
<evidence type="ECO:0000256" key="1">
    <source>
        <dbReference type="ARBA" id="ARBA00011073"/>
    </source>
</evidence>
<feature type="domain" description="Fibronectin type-III" evidence="6">
    <location>
        <begin position="1369"/>
        <end position="1467"/>
    </location>
</feature>
<evidence type="ECO:0000256" key="5">
    <source>
        <dbReference type="ARBA" id="ARBA00022825"/>
    </source>
</evidence>
<proteinExistence type="inferred from homology"/>
<dbReference type="InterPro" id="IPR034193">
    <property type="entry name" value="PCSK9_ProteinaseK-like"/>
</dbReference>
<name>A0A6J6IT24_9ZZZZ</name>
<feature type="domain" description="Fibronectin type-III" evidence="6">
    <location>
        <begin position="981"/>
        <end position="1076"/>
    </location>
</feature>
<sequence length="1653" mass="167540">MFSRVKFVLAAVLALFVTAGMMPSQAFAAVVRDVYIVQTTAAGQDSVMKAIFGFGEVPLDQLDLILDGFTVPLTDYEASVLAANPDVINIQLDQKMSLLETQTPTPSWGLDRIDQQTNAYDSTYNYPTDGGKGVRVYIVDTGVMATNPEFEGRILPGFDALGENLQSADCHGHGTHVAGTVAGTKFGVAKAATIVPVRVLACSGSGSTSGILKALDWILANNPVGTPALVSMSIGGGKQPLFNDGIKKLYDAGILPIVAAGNNNADACNYSPSSTPDALTVGASDSSDNRASYSNFGDCVDLFAPGSSIVSASATNPAGSTTMSGTSMATPHVSGLAALYLGQNPTATPAQVAKAIRDNGIANGINNAQSQFGNILINNNFVRGAAPIAPNPNPVLNAPDQVASVTVTATGSNSGTVSWVDGPSNGGSPITGHVVRALASGALIANANAVLGANVTSYTINGLDANTNYTFSVYAYNAIGSGKVSAGVVAKTAVGAPAAPVSLAVQPAATTAAVTWAQVNDGGSPVTFNTIELYSATTGKWAVAGTSMGKSFTLTGLASGVNYIARVKATNALGTGAVSKSVSFATLAGAPDVPTGLTTSTIGTNAATVAWTPVSSTTPGAVVSYVVSYGIVGGTVQYVSSSNPTVQLSPLAPGRTYSFTVRSQIGTVSSGESAPATFTTLATIPGAPAGVTVTNVSGSQVLRWYSTEDGGSAITGYVIQTSGPLATATTPVSSWTVFAEQASTSINIPAAPVAKYVSYRVLARNALGLSLPSLSVMVTTAAGKPTAPTGLRASEPNAAGFTTLSWAAPASDGGSPLTGYTVISSRDGKTWQTLANVTAATQAYLTPKPIKGQTWSYAVYARNSAGISPNSDSVSLTTATTVPGVVNGLSIILSGTDEITVRWAGVSDNGGLAITGYVLEALSNGVWAPAATLPPNTLTFVAKRGVPGLVSSFRITASNALGAGPTSPITSIMSPYLQASAPQGFSAAYNSATNRVDVGFTAPSDLGGGSVNYYSLQVTKDAGKTWLNLVSLTPTTLRYAAAAPLKGQTWGYRVVAFTNFGAGVASASIDVAVANTAPGVMSAPAVSLTGTTDLTVRWTTVADNGGLAVTYNLERQLDGVWTSVAQLPATTLTYTTSRPGPGVTAVFRVSASNSVGAGPVSAPGSAMTPYLKASAPQNFVATLNPTTNRIDVSFLAPTDLGGGTIRNYYVQYSTDDGKAWVSSISTVATSLAGAMAAPAKGKSVSYRAVAYTQFGLGETSNIVTLATAATVPGQVTSSVSLTGTTDVTLRWSQPYDIGGSVITGYSVERQIDGVWSVVASLPAATLTYTVARPAPGIYAIFRLTAINSVGAGPVSTVTSVMTPYLQASAPQNFTASLNSATARVDVSFIAPSNLGGGKISSYLIQVSKDAGQTWQSLTSVAATGVSAATTPPVKGQTWSYRAIAYTQVGAGLPSAAVSVSVATTVPSVPAVYGATLTTTGTILVRWYAPTDNGGLAISGYKVQKQTGTTWTDVATTTALSVEVPAEQAGVRGYWRVLALNSLGASIASSTVSFALPALKASAVQSPAIVAGTVAGSAQLTYTAPTSNGGSPITLYYAYVSRDAGLTWTLISVAPGLSVRVVAPAKGATWQFKVAAVTSAGIGEFSSVVSFTGN</sequence>
<dbReference type="Pfam" id="PF00041">
    <property type="entry name" value="fn3"/>
    <property type="match status" value="4"/>
</dbReference>
<evidence type="ECO:0000256" key="3">
    <source>
        <dbReference type="ARBA" id="ARBA00022737"/>
    </source>
</evidence>
<dbReference type="InterPro" id="IPR003961">
    <property type="entry name" value="FN3_dom"/>
</dbReference>
<dbReference type="Gene3D" id="3.40.50.200">
    <property type="entry name" value="Peptidase S8/S53 domain"/>
    <property type="match status" value="1"/>
</dbReference>
<feature type="domain" description="Fibronectin type-III" evidence="6">
    <location>
        <begin position="401"/>
        <end position="495"/>
    </location>
</feature>
<keyword evidence="2" id="KW-0645">Protease</keyword>
<dbReference type="PROSITE" id="PS50853">
    <property type="entry name" value="FN3"/>
    <property type="match status" value="13"/>
</dbReference>
<feature type="domain" description="Fibronectin type-III" evidence="6">
    <location>
        <begin position="885"/>
        <end position="977"/>
    </location>
</feature>
<feature type="domain" description="Fibronectin type-III" evidence="6">
    <location>
        <begin position="496"/>
        <end position="589"/>
    </location>
</feature>
<keyword evidence="4" id="KW-0378">Hydrolase</keyword>
<dbReference type="InterPro" id="IPR015500">
    <property type="entry name" value="Peptidase_S8_subtilisin-rel"/>
</dbReference>
<feature type="domain" description="Fibronectin type-III" evidence="6">
    <location>
        <begin position="684"/>
        <end position="783"/>
    </location>
</feature>
<dbReference type="InterPro" id="IPR000209">
    <property type="entry name" value="Peptidase_S8/S53_dom"/>
</dbReference>
<evidence type="ECO:0000313" key="7">
    <source>
        <dbReference type="EMBL" id="CAB4627646.1"/>
    </source>
</evidence>
<dbReference type="SUPFAM" id="SSF49265">
    <property type="entry name" value="Fibronectin type III"/>
    <property type="match status" value="7"/>
</dbReference>
<feature type="domain" description="Fibronectin type-III" evidence="6">
    <location>
        <begin position="787"/>
        <end position="884"/>
    </location>
</feature>
<protein>
    <submittedName>
        <fullName evidence="7">Unannotated protein</fullName>
    </submittedName>
</protein>
<dbReference type="EMBL" id="CAEZVN010000017">
    <property type="protein sequence ID" value="CAB4627646.1"/>
    <property type="molecule type" value="Genomic_DNA"/>
</dbReference>
<dbReference type="PROSITE" id="PS00136">
    <property type="entry name" value="SUBTILASE_ASP"/>
    <property type="match status" value="1"/>
</dbReference>
<dbReference type="PROSITE" id="PS00138">
    <property type="entry name" value="SUBTILASE_SER"/>
    <property type="match status" value="1"/>
</dbReference>
<dbReference type="InterPro" id="IPR013783">
    <property type="entry name" value="Ig-like_fold"/>
</dbReference>
<feature type="domain" description="Fibronectin type-III" evidence="6">
    <location>
        <begin position="1175"/>
        <end position="1270"/>
    </location>
</feature>
<accession>A0A6J6IT24</accession>
<reference evidence="7" key="1">
    <citation type="submission" date="2020-05" db="EMBL/GenBank/DDBJ databases">
        <authorList>
            <person name="Chiriac C."/>
            <person name="Salcher M."/>
            <person name="Ghai R."/>
            <person name="Kavagutti S V."/>
        </authorList>
    </citation>
    <scope>NUCLEOTIDE SEQUENCE</scope>
</reference>
<gene>
    <name evidence="7" type="ORF">UFOPK2001_00319</name>
</gene>
<evidence type="ECO:0000259" key="6">
    <source>
        <dbReference type="PROSITE" id="PS50853"/>
    </source>
</evidence>
<keyword evidence="5" id="KW-0720">Serine protease</keyword>
<dbReference type="InterPro" id="IPR023827">
    <property type="entry name" value="Peptidase_S8_Asp-AS"/>
</dbReference>